<dbReference type="AlphaFoldDB" id="A0AA39YTS6"/>
<reference evidence="1" key="1">
    <citation type="submission" date="2023-06" db="EMBL/GenBank/DDBJ databases">
        <title>Genome-scale phylogeny and comparative genomics of the fungal order Sordariales.</title>
        <authorList>
            <consortium name="Lawrence Berkeley National Laboratory"/>
            <person name="Hensen N."/>
            <person name="Bonometti L."/>
            <person name="Westerberg I."/>
            <person name="Brannstrom I.O."/>
            <person name="Guillou S."/>
            <person name="Cros-Aarteil S."/>
            <person name="Calhoun S."/>
            <person name="Haridas S."/>
            <person name="Kuo A."/>
            <person name="Mondo S."/>
            <person name="Pangilinan J."/>
            <person name="Riley R."/>
            <person name="Labutti K."/>
            <person name="Andreopoulos B."/>
            <person name="Lipzen A."/>
            <person name="Chen C."/>
            <person name="Yanf M."/>
            <person name="Daum C."/>
            <person name="Ng V."/>
            <person name="Clum A."/>
            <person name="Steindorff A."/>
            <person name="Ohm R."/>
            <person name="Martin F."/>
            <person name="Silar P."/>
            <person name="Natvig D."/>
            <person name="Lalanne C."/>
            <person name="Gautier V."/>
            <person name="Ament-Velasquez S.L."/>
            <person name="Kruys A."/>
            <person name="Hutchinson M.I."/>
            <person name="Powell A.J."/>
            <person name="Barry K."/>
            <person name="Miller A.N."/>
            <person name="Grigoriev I.V."/>
            <person name="Debuchy R."/>
            <person name="Gladieux P."/>
            <person name="Thoren M.H."/>
            <person name="Johannesson H."/>
        </authorList>
    </citation>
    <scope>NUCLEOTIDE SEQUENCE</scope>
    <source>
        <strain evidence="1">SMH2532-1</strain>
    </source>
</reference>
<keyword evidence="2" id="KW-1185">Reference proteome</keyword>
<evidence type="ECO:0000313" key="2">
    <source>
        <dbReference type="Proteomes" id="UP001174936"/>
    </source>
</evidence>
<protein>
    <submittedName>
        <fullName evidence="1">Uncharacterized protein</fullName>
    </submittedName>
</protein>
<gene>
    <name evidence="1" type="ORF">B0T16DRAFT_401403</name>
</gene>
<accession>A0AA39YTS6</accession>
<evidence type="ECO:0000313" key="1">
    <source>
        <dbReference type="EMBL" id="KAK0657300.1"/>
    </source>
</evidence>
<name>A0AA39YTS6_9PEZI</name>
<comment type="caution">
    <text evidence="1">The sequence shown here is derived from an EMBL/GenBank/DDBJ whole genome shotgun (WGS) entry which is preliminary data.</text>
</comment>
<dbReference type="Proteomes" id="UP001174936">
    <property type="component" value="Unassembled WGS sequence"/>
</dbReference>
<organism evidence="1 2">
    <name type="scientific">Cercophora newfieldiana</name>
    <dbReference type="NCBI Taxonomy" id="92897"/>
    <lineage>
        <taxon>Eukaryota</taxon>
        <taxon>Fungi</taxon>
        <taxon>Dikarya</taxon>
        <taxon>Ascomycota</taxon>
        <taxon>Pezizomycotina</taxon>
        <taxon>Sordariomycetes</taxon>
        <taxon>Sordariomycetidae</taxon>
        <taxon>Sordariales</taxon>
        <taxon>Lasiosphaeriaceae</taxon>
        <taxon>Cercophora</taxon>
    </lineage>
</organism>
<sequence>MSIDYRPIPSMCEDMVCFGDQGSQVPGFISPPSPEVEGPISYSSSSVMKFSRLLDGEGIQSGCQSPYPTLQVPSPSPRLVTTPTYYPVSNNPWDGTSRRTFRGEMASALLLPAFPPLPVLLWPFLHHARCPRTRTLPEHPPEGPRS</sequence>
<proteinExistence type="predicted"/>
<dbReference type="EMBL" id="JAULSV010000001">
    <property type="protein sequence ID" value="KAK0657300.1"/>
    <property type="molecule type" value="Genomic_DNA"/>
</dbReference>